<proteinExistence type="predicted"/>
<evidence type="ECO:0008006" key="4">
    <source>
        <dbReference type="Google" id="ProtNLM"/>
    </source>
</evidence>
<dbReference type="RefSeq" id="WP_067553733.1">
    <property type="nucleotide sequence ID" value="NZ_CP016895.1"/>
</dbReference>
<gene>
    <name evidence="2" type="ORF">BFG52_06405</name>
</gene>
<reference evidence="2 3" key="1">
    <citation type="submission" date="2016-08" db="EMBL/GenBank/DDBJ databases">
        <authorList>
            <person name="Seilhamer J.J."/>
        </authorList>
    </citation>
    <scope>NUCLEOTIDE SEQUENCE [LARGE SCALE GENOMIC DNA]</scope>
    <source>
        <strain evidence="2 3">BRTC-1</strain>
    </source>
</reference>
<dbReference type="KEGG" id="ala:BFG52_06405"/>
<name>A0A1B2LYQ7_9GAMM</name>
<protein>
    <recommendedName>
        <fullName evidence="4">Lipoprotein</fullName>
    </recommendedName>
</protein>
<dbReference type="PROSITE" id="PS51257">
    <property type="entry name" value="PROKAR_LIPOPROTEIN"/>
    <property type="match status" value="1"/>
</dbReference>
<sequence>MISIQIKISLVKFATLSLSLSLLSACQQHPYNVETSNTWQQQQLYRLTPRKTSLATVQQRCQQTFHNPCHQHVFASIDLNNGPALYGVDLQAHGYHSMVYSPLPHAPNQNSNSYQRVALWFFDVSGRLQQIMIQQHKAE</sequence>
<dbReference type="EMBL" id="CP016895">
    <property type="protein sequence ID" value="AOA58019.1"/>
    <property type="molecule type" value="Genomic_DNA"/>
</dbReference>
<accession>A0A1B2LYQ7</accession>
<feature type="signal peptide" evidence="1">
    <location>
        <begin position="1"/>
        <end position="24"/>
    </location>
</feature>
<keyword evidence="1" id="KW-0732">Signal</keyword>
<dbReference type="Proteomes" id="UP000093391">
    <property type="component" value="Chromosome"/>
</dbReference>
<evidence type="ECO:0000313" key="2">
    <source>
        <dbReference type="EMBL" id="AOA58019.1"/>
    </source>
</evidence>
<evidence type="ECO:0000313" key="3">
    <source>
        <dbReference type="Proteomes" id="UP000093391"/>
    </source>
</evidence>
<feature type="chain" id="PRO_5008539908" description="Lipoprotein" evidence="1">
    <location>
        <begin position="25"/>
        <end position="139"/>
    </location>
</feature>
<organism evidence="2 3">
    <name type="scientific">Acinetobacter larvae</name>
    <dbReference type="NCBI Taxonomy" id="1789224"/>
    <lineage>
        <taxon>Bacteria</taxon>
        <taxon>Pseudomonadati</taxon>
        <taxon>Pseudomonadota</taxon>
        <taxon>Gammaproteobacteria</taxon>
        <taxon>Moraxellales</taxon>
        <taxon>Moraxellaceae</taxon>
        <taxon>Acinetobacter</taxon>
    </lineage>
</organism>
<dbReference type="AlphaFoldDB" id="A0A1B2LYQ7"/>
<evidence type="ECO:0000256" key="1">
    <source>
        <dbReference type="SAM" id="SignalP"/>
    </source>
</evidence>
<keyword evidence="3" id="KW-1185">Reference proteome</keyword>